<dbReference type="Proteomes" id="UP001732700">
    <property type="component" value="Chromosome 7A"/>
</dbReference>
<sequence length="164" mass="17663">MEEPSDQDPKHPVEPDMADLFDDSSWKESAIAVFDFGEGDDTSGTEDEAPPPAISRDQHAAVPGNEQQTATVPADELDLVGVPVAGPGSGAAVPSPTVLMNVERLVLLLPALRARSRALKGSYGRLAGRHEGGAPDKAELFYDRPIPLGRRCRVQHLEETPYHF</sequence>
<keyword evidence="2" id="KW-1185">Reference proteome</keyword>
<dbReference type="EnsemblPlants" id="AVESA.00010b.r2.7AG1227340.1">
    <property type="protein sequence ID" value="AVESA.00010b.r2.7AG1227340.1.CDS.1"/>
    <property type="gene ID" value="AVESA.00010b.r2.7AG1227340"/>
</dbReference>
<proteinExistence type="predicted"/>
<evidence type="ECO:0000313" key="2">
    <source>
        <dbReference type="Proteomes" id="UP001732700"/>
    </source>
</evidence>
<protein>
    <submittedName>
        <fullName evidence="1">Uncharacterized protein</fullName>
    </submittedName>
</protein>
<reference evidence="1" key="1">
    <citation type="submission" date="2021-05" db="EMBL/GenBank/DDBJ databases">
        <authorList>
            <person name="Scholz U."/>
            <person name="Mascher M."/>
            <person name="Fiebig A."/>
        </authorList>
    </citation>
    <scope>NUCLEOTIDE SEQUENCE [LARGE SCALE GENOMIC DNA]</scope>
</reference>
<name>A0ACD5ZYC5_AVESA</name>
<organism evidence="1 2">
    <name type="scientific">Avena sativa</name>
    <name type="common">Oat</name>
    <dbReference type="NCBI Taxonomy" id="4498"/>
    <lineage>
        <taxon>Eukaryota</taxon>
        <taxon>Viridiplantae</taxon>
        <taxon>Streptophyta</taxon>
        <taxon>Embryophyta</taxon>
        <taxon>Tracheophyta</taxon>
        <taxon>Spermatophyta</taxon>
        <taxon>Magnoliopsida</taxon>
        <taxon>Liliopsida</taxon>
        <taxon>Poales</taxon>
        <taxon>Poaceae</taxon>
        <taxon>BOP clade</taxon>
        <taxon>Pooideae</taxon>
        <taxon>Poodae</taxon>
        <taxon>Poeae</taxon>
        <taxon>Poeae Chloroplast Group 1 (Aveneae type)</taxon>
        <taxon>Aveninae</taxon>
        <taxon>Avena</taxon>
    </lineage>
</organism>
<evidence type="ECO:0000313" key="1">
    <source>
        <dbReference type="EnsemblPlants" id="AVESA.00010b.r2.7AG1227340.1.CDS.1"/>
    </source>
</evidence>
<reference evidence="1" key="2">
    <citation type="submission" date="2025-09" db="UniProtKB">
        <authorList>
            <consortium name="EnsemblPlants"/>
        </authorList>
    </citation>
    <scope>IDENTIFICATION</scope>
</reference>
<accession>A0ACD5ZYC5</accession>